<dbReference type="Gene3D" id="1.10.10.2590">
    <property type="entry name" value="BEN domain"/>
    <property type="match status" value="1"/>
</dbReference>
<dbReference type="Proteomes" id="UP000826195">
    <property type="component" value="Unassembled WGS sequence"/>
</dbReference>
<dbReference type="InterPro" id="IPR018379">
    <property type="entry name" value="BEN_domain"/>
</dbReference>
<evidence type="ECO:0000259" key="2">
    <source>
        <dbReference type="Pfam" id="PF10523"/>
    </source>
</evidence>
<dbReference type="GO" id="GO:0045892">
    <property type="term" value="P:negative regulation of DNA-templated transcription"/>
    <property type="evidence" value="ECO:0007669"/>
    <property type="project" value="InterPro"/>
</dbReference>
<evidence type="ECO:0000256" key="1">
    <source>
        <dbReference type="SAM" id="MobiDB-lite"/>
    </source>
</evidence>
<protein>
    <recommendedName>
        <fullName evidence="2">BEN domain-containing protein</fullName>
    </recommendedName>
</protein>
<dbReference type="InterPro" id="IPR040391">
    <property type="entry name" value="BEND5"/>
</dbReference>
<comment type="caution">
    <text evidence="3">The sequence shown here is derived from an EMBL/GenBank/DDBJ whole genome shotgun (WGS) entry which is preliminary data.</text>
</comment>
<proteinExistence type="predicted"/>
<sequence>MSIKKSRSANETSKLSKTPIDVNDIRRPPPVGYVRVDNDMIHLGRGIWLPQATFNNDIYTAGSSLAMVVKNIAVSVFGVEYLKSHSVKGKASNKTKSIPRPAIDPTKALAIRDIFEYYLKNEKNMTGQALMMEVDSYEEYIRQKISDLIRPPRQANKDLKKKKAIQKHVIKKTSELYTSTNIDNTHDNLLTGLEKSPVGEVSSSESSSEESDEESNSAGEEDSMEQEKKY</sequence>
<evidence type="ECO:0000313" key="4">
    <source>
        <dbReference type="Proteomes" id="UP000826195"/>
    </source>
</evidence>
<name>A0AAV7HU23_COTGL</name>
<gene>
    <name evidence="3" type="ORF">KQX54_014909</name>
</gene>
<dbReference type="PANTHER" id="PTHR14628:SF1">
    <property type="entry name" value="BEN DOMAIN-CONTAINING PROTEIN 5"/>
    <property type="match status" value="1"/>
</dbReference>
<reference evidence="3 4" key="1">
    <citation type="journal article" date="2021" name="J. Hered.">
        <title>A chromosome-level genome assembly of the parasitoid wasp, Cotesia glomerata (Hymenoptera: Braconidae).</title>
        <authorList>
            <person name="Pinto B.J."/>
            <person name="Weis J.J."/>
            <person name="Gamble T."/>
            <person name="Ode P.J."/>
            <person name="Paul R."/>
            <person name="Zaspel J.M."/>
        </authorList>
    </citation>
    <scope>NUCLEOTIDE SEQUENCE [LARGE SCALE GENOMIC DNA]</scope>
    <source>
        <strain evidence="3">CgM1</strain>
    </source>
</reference>
<feature type="region of interest" description="Disordered" evidence="1">
    <location>
        <begin position="1"/>
        <end position="23"/>
    </location>
</feature>
<dbReference type="GO" id="GO:0003677">
    <property type="term" value="F:DNA binding"/>
    <property type="evidence" value="ECO:0007669"/>
    <property type="project" value="InterPro"/>
</dbReference>
<accession>A0AAV7HU23</accession>
<feature type="domain" description="BEN" evidence="2">
    <location>
        <begin position="70"/>
        <end position="124"/>
    </location>
</feature>
<dbReference type="Pfam" id="PF10523">
    <property type="entry name" value="BEN"/>
    <property type="match status" value="1"/>
</dbReference>
<dbReference type="EMBL" id="JAHXZJ010002982">
    <property type="protein sequence ID" value="KAH0535211.1"/>
    <property type="molecule type" value="Genomic_DNA"/>
</dbReference>
<dbReference type="AlphaFoldDB" id="A0AAV7HU23"/>
<feature type="compositionally biased region" description="Acidic residues" evidence="1">
    <location>
        <begin position="207"/>
        <end position="224"/>
    </location>
</feature>
<dbReference type="PANTHER" id="PTHR14628">
    <property type="entry name" value="BEN DOMAIN-CONTAINING PROTEIN 5"/>
    <property type="match status" value="1"/>
</dbReference>
<keyword evidence="4" id="KW-1185">Reference proteome</keyword>
<feature type="compositionally biased region" description="Low complexity" evidence="1">
    <location>
        <begin position="194"/>
        <end position="206"/>
    </location>
</feature>
<evidence type="ECO:0000313" key="3">
    <source>
        <dbReference type="EMBL" id="KAH0535211.1"/>
    </source>
</evidence>
<organism evidence="3 4">
    <name type="scientific">Cotesia glomerata</name>
    <name type="common">Lepidopteran parasitic wasp</name>
    <name type="synonym">Apanteles glomeratus</name>
    <dbReference type="NCBI Taxonomy" id="32391"/>
    <lineage>
        <taxon>Eukaryota</taxon>
        <taxon>Metazoa</taxon>
        <taxon>Ecdysozoa</taxon>
        <taxon>Arthropoda</taxon>
        <taxon>Hexapoda</taxon>
        <taxon>Insecta</taxon>
        <taxon>Pterygota</taxon>
        <taxon>Neoptera</taxon>
        <taxon>Endopterygota</taxon>
        <taxon>Hymenoptera</taxon>
        <taxon>Apocrita</taxon>
        <taxon>Ichneumonoidea</taxon>
        <taxon>Braconidae</taxon>
        <taxon>Microgastrinae</taxon>
        <taxon>Cotesia</taxon>
    </lineage>
</organism>
<feature type="region of interest" description="Disordered" evidence="1">
    <location>
        <begin position="182"/>
        <end position="230"/>
    </location>
</feature>